<evidence type="ECO:0000256" key="2">
    <source>
        <dbReference type="ARBA" id="ARBA00022803"/>
    </source>
</evidence>
<evidence type="ECO:0000313" key="7">
    <source>
        <dbReference type="Proteomes" id="UP001497392"/>
    </source>
</evidence>
<gene>
    <name evidence="6" type="primary">g2623</name>
    <name evidence="6" type="ORF">VP750_LOCUS2243</name>
</gene>
<sequence>MASLRANDLNKAVELLGAALQTRIQAHGDLAPECASAYHHYGTAIFYKAQEEQDVFGAPLQQAAEENEDDGEERGNGTVAVTEANKENVDEKGKAPLRSEDVDGTEETDEPEDDDDEEEDDAKEGDAGDMQLAWEMLEVARAIYLKMGDAKALALADVYVLLGDIGMEEERFDSSATDYESALKLLTEMLEADDRRIAEAHYKLALTLHFLELPERALEHATKAVAVCNARIARLSPPQGGADSTAEPSPEAEKEIADLRAVLDDLAAKVEDLEAAVKEKEATRKALRDAFSQVAGSFSGGASGSEQPKAAQPPSGPSASAVVNLGVVGRGSKRINLQPVAAAAPAGADATGAAGEPAQKPKRSFEDIMGGGAATSLGFGSPVMVPQGFGVPAGSSTLLPAAAGEAQMLKRPKAGEAQGAPAAVLADNGCAAGGMAASAPSSIPAFLQVGQVAKTYGQQTTQTPTTEGS</sequence>
<keyword evidence="1" id="KW-0677">Repeat</keyword>
<organism evidence="6 7">
    <name type="scientific">Coccomyxa viridis</name>
    <dbReference type="NCBI Taxonomy" id="1274662"/>
    <lineage>
        <taxon>Eukaryota</taxon>
        <taxon>Viridiplantae</taxon>
        <taxon>Chlorophyta</taxon>
        <taxon>core chlorophytes</taxon>
        <taxon>Trebouxiophyceae</taxon>
        <taxon>Trebouxiophyceae incertae sedis</taxon>
        <taxon>Coccomyxaceae</taxon>
        <taxon>Coccomyxa</taxon>
    </lineage>
</organism>
<evidence type="ECO:0000256" key="1">
    <source>
        <dbReference type="ARBA" id="ARBA00022737"/>
    </source>
</evidence>
<feature type="domain" description="Tetratricopeptide SHNi-TPR" evidence="5">
    <location>
        <begin position="156"/>
        <end position="192"/>
    </location>
</feature>
<feature type="coiled-coil region" evidence="3">
    <location>
        <begin position="249"/>
        <end position="290"/>
    </location>
</feature>
<keyword evidence="2" id="KW-0802">TPR repeat</keyword>
<keyword evidence="3" id="KW-0175">Coiled coil</keyword>
<dbReference type="Gene3D" id="1.25.40.10">
    <property type="entry name" value="Tetratricopeptide repeat domain"/>
    <property type="match status" value="1"/>
</dbReference>
<dbReference type="PANTHER" id="PTHR15081:SF1">
    <property type="entry name" value="NUCLEAR AUTOANTIGENIC SPERM PROTEIN"/>
    <property type="match status" value="1"/>
</dbReference>
<feature type="compositionally biased region" description="Low complexity" evidence="4">
    <location>
        <begin position="304"/>
        <end position="319"/>
    </location>
</feature>
<name>A0ABP1FKT8_9CHLO</name>
<evidence type="ECO:0000256" key="3">
    <source>
        <dbReference type="SAM" id="Coils"/>
    </source>
</evidence>
<dbReference type="SUPFAM" id="SSF48452">
    <property type="entry name" value="TPR-like"/>
    <property type="match status" value="1"/>
</dbReference>
<feature type="region of interest" description="Disordered" evidence="4">
    <location>
        <begin position="61"/>
        <end position="129"/>
    </location>
</feature>
<dbReference type="InterPro" id="IPR019544">
    <property type="entry name" value="Tetratricopeptide_SHNi-TPR_dom"/>
</dbReference>
<accession>A0ABP1FKT8</accession>
<dbReference type="PANTHER" id="PTHR15081">
    <property type="entry name" value="NUCLEAR AUTOANTIGENIC SPERM PROTEIN NASP -RELATED"/>
    <property type="match status" value="1"/>
</dbReference>
<proteinExistence type="predicted"/>
<dbReference type="Proteomes" id="UP001497392">
    <property type="component" value="Unassembled WGS sequence"/>
</dbReference>
<feature type="compositionally biased region" description="Acidic residues" evidence="4">
    <location>
        <begin position="102"/>
        <end position="123"/>
    </location>
</feature>
<protein>
    <submittedName>
        <fullName evidence="6">G2623 protein</fullName>
    </submittedName>
</protein>
<comment type="caution">
    <text evidence="6">The sequence shown here is derived from an EMBL/GenBank/DDBJ whole genome shotgun (WGS) entry which is preliminary data.</text>
</comment>
<dbReference type="InterPro" id="IPR011990">
    <property type="entry name" value="TPR-like_helical_dom_sf"/>
</dbReference>
<reference evidence="6 7" key="1">
    <citation type="submission" date="2024-06" db="EMBL/GenBank/DDBJ databases">
        <authorList>
            <person name="Kraege A."/>
            <person name="Thomma B."/>
        </authorList>
    </citation>
    <scope>NUCLEOTIDE SEQUENCE [LARGE SCALE GENOMIC DNA]</scope>
</reference>
<feature type="region of interest" description="Disordered" evidence="4">
    <location>
        <begin position="298"/>
        <end position="319"/>
    </location>
</feature>
<dbReference type="InterPro" id="IPR051730">
    <property type="entry name" value="NASP-like"/>
</dbReference>
<evidence type="ECO:0000256" key="4">
    <source>
        <dbReference type="SAM" id="MobiDB-lite"/>
    </source>
</evidence>
<keyword evidence="7" id="KW-1185">Reference proteome</keyword>
<feature type="compositionally biased region" description="Basic and acidic residues" evidence="4">
    <location>
        <begin position="84"/>
        <end position="101"/>
    </location>
</feature>
<evidence type="ECO:0000259" key="5">
    <source>
        <dbReference type="Pfam" id="PF10516"/>
    </source>
</evidence>
<dbReference type="EMBL" id="CAXHTA020000004">
    <property type="protein sequence ID" value="CAL5220584.1"/>
    <property type="molecule type" value="Genomic_DNA"/>
</dbReference>
<dbReference type="Pfam" id="PF10516">
    <property type="entry name" value="SHNi-TPR"/>
    <property type="match status" value="1"/>
</dbReference>
<evidence type="ECO:0000313" key="6">
    <source>
        <dbReference type="EMBL" id="CAL5220584.1"/>
    </source>
</evidence>